<comment type="caution">
    <text evidence="1">The sequence shown here is derived from an EMBL/GenBank/DDBJ whole genome shotgun (WGS) entry which is preliminary data.</text>
</comment>
<dbReference type="AlphaFoldDB" id="A0A2C6LDY7"/>
<evidence type="ECO:0000313" key="2">
    <source>
        <dbReference type="Proteomes" id="UP000221165"/>
    </source>
</evidence>
<evidence type="ECO:0000313" key="1">
    <source>
        <dbReference type="EMBL" id="PHJ25135.1"/>
    </source>
</evidence>
<proteinExistence type="predicted"/>
<sequence>MGTGEVPNVSVWFREPTRVLADRSGDTIYAIYPEVNMIILCPLDTKIVYAAATIEDPRGFTLDRTGEYFYLASRKLHRIYRLKFAHKVHQAESVVGNGVAGTGLLTAPNEIIQLNLPNDVFMDEDNVMYISDSGNKRIVIIEEGKARVLDITTDPPPGSPGAPAYALKNPESILVIRRE</sequence>
<reference evidence="1 2" key="1">
    <citation type="journal article" date="2017" name="Int. J. Parasitol.">
        <title>The genome of the protozoan parasite Cystoisospora suis and a reverse vaccinology approach to identify vaccine candidates.</title>
        <authorList>
            <person name="Palmieri N."/>
            <person name="Shrestha A."/>
            <person name="Ruttkowski B."/>
            <person name="Beck T."/>
            <person name="Vogl C."/>
            <person name="Tomley F."/>
            <person name="Blake D.P."/>
            <person name="Joachim A."/>
        </authorList>
    </citation>
    <scope>NUCLEOTIDE SEQUENCE [LARGE SCALE GENOMIC DNA]</scope>
    <source>
        <strain evidence="1 2">Wien I</strain>
    </source>
</reference>
<dbReference type="GeneID" id="94424429"/>
<dbReference type="InterPro" id="IPR011042">
    <property type="entry name" value="6-blade_b-propeller_TolB-like"/>
</dbReference>
<organism evidence="1 2">
    <name type="scientific">Cystoisospora suis</name>
    <dbReference type="NCBI Taxonomy" id="483139"/>
    <lineage>
        <taxon>Eukaryota</taxon>
        <taxon>Sar</taxon>
        <taxon>Alveolata</taxon>
        <taxon>Apicomplexa</taxon>
        <taxon>Conoidasida</taxon>
        <taxon>Coccidia</taxon>
        <taxon>Eucoccidiorida</taxon>
        <taxon>Eimeriorina</taxon>
        <taxon>Sarcocystidae</taxon>
        <taxon>Cystoisospora</taxon>
    </lineage>
</organism>
<dbReference type="RefSeq" id="XP_067926807.1">
    <property type="nucleotide sequence ID" value="XM_068061218.1"/>
</dbReference>
<dbReference type="EMBL" id="MIGC01000400">
    <property type="protein sequence ID" value="PHJ25135.1"/>
    <property type="molecule type" value="Genomic_DNA"/>
</dbReference>
<protein>
    <submittedName>
        <fullName evidence="1">Gcc2 and gcc3 domain protein</fullName>
    </submittedName>
</protein>
<dbReference type="SUPFAM" id="SSF63825">
    <property type="entry name" value="YWTD domain"/>
    <property type="match status" value="1"/>
</dbReference>
<accession>A0A2C6LDY7</accession>
<gene>
    <name evidence="1" type="ORF">CSUI_001012</name>
</gene>
<keyword evidence="2" id="KW-1185">Reference proteome</keyword>
<dbReference type="OrthoDB" id="9985017at2759"/>
<feature type="non-terminal residue" evidence="1">
    <location>
        <position position="179"/>
    </location>
</feature>
<name>A0A2C6LDY7_9APIC</name>
<dbReference type="Proteomes" id="UP000221165">
    <property type="component" value="Unassembled WGS sequence"/>
</dbReference>
<dbReference type="Gene3D" id="2.120.10.30">
    <property type="entry name" value="TolB, C-terminal domain"/>
    <property type="match status" value="1"/>
</dbReference>
<dbReference type="VEuPathDB" id="ToxoDB:CSUI_001012"/>